<dbReference type="Proteomes" id="UP001597469">
    <property type="component" value="Unassembled WGS sequence"/>
</dbReference>
<dbReference type="RefSeq" id="WP_381518707.1">
    <property type="nucleotide sequence ID" value="NZ_JBHULN010000001.1"/>
</dbReference>
<organism evidence="1 2">
    <name type="scientific">Spirosoma soli</name>
    <dbReference type="NCBI Taxonomy" id="1770529"/>
    <lineage>
        <taxon>Bacteria</taxon>
        <taxon>Pseudomonadati</taxon>
        <taxon>Bacteroidota</taxon>
        <taxon>Cytophagia</taxon>
        <taxon>Cytophagales</taxon>
        <taxon>Cytophagaceae</taxon>
        <taxon>Spirosoma</taxon>
    </lineage>
</organism>
<name>A0ABW5LXZ1_9BACT</name>
<sequence>MSFKPIKKIGQLAASNNRYVKVIRPDTAYQTNHVVFKFKPGVGELDVKRGVDYYVSQTNEWLAEMGRPKIAKVESLANYADGQILVKGAGVGSIAEWVMLPTTPKPPPPPPPWIPDDIFVDIRLPATKVLQPINRKLR</sequence>
<reference evidence="2" key="1">
    <citation type="journal article" date="2019" name="Int. J. Syst. Evol. Microbiol.">
        <title>The Global Catalogue of Microorganisms (GCM) 10K type strain sequencing project: providing services to taxonomists for standard genome sequencing and annotation.</title>
        <authorList>
            <consortium name="The Broad Institute Genomics Platform"/>
            <consortium name="The Broad Institute Genome Sequencing Center for Infectious Disease"/>
            <person name="Wu L."/>
            <person name="Ma J."/>
        </authorList>
    </citation>
    <scope>NUCLEOTIDE SEQUENCE [LARGE SCALE GENOMIC DNA]</scope>
    <source>
        <strain evidence="2">KCTC 42805</strain>
    </source>
</reference>
<protein>
    <submittedName>
        <fullName evidence="1">Uncharacterized protein</fullName>
    </submittedName>
</protein>
<gene>
    <name evidence="1" type="ORF">ACFSUS_02735</name>
</gene>
<proteinExistence type="predicted"/>
<dbReference type="EMBL" id="JBHULN010000001">
    <property type="protein sequence ID" value="MFD2569530.1"/>
    <property type="molecule type" value="Genomic_DNA"/>
</dbReference>
<accession>A0ABW5LXZ1</accession>
<evidence type="ECO:0000313" key="2">
    <source>
        <dbReference type="Proteomes" id="UP001597469"/>
    </source>
</evidence>
<keyword evidence="2" id="KW-1185">Reference proteome</keyword>
<evidence type="ECO:0000313" key="1">
    <source>
        <dbReference type="EMBL" id="MFD2569530.1"/>
    </source>
</evidence>
<comment type="caution">
    <text evidence="1">The sequence shown here is derived from an EMBL/GenBank/DDBJ whole genome shotgun (WGS) entry which is preliminary data.</text>
</comment>